<organism evidence="2">
    <name type="scientific">Laccaria bicolor (strain S238N-H82 / ATCC MYA-4686)</name>
    <name type="common">Bicoloured deceiver</name>
    <name type="synonym">Laccaria laccata var. bicolor</name>
    <dbReference type="NCBI Taxonomy" id="486041"/>
    <lineage>
        <taxon>Eukaryota</taxon>
        <taxon>Fungi</taxon>
        <taxon>Dikarya</taxon>
        <taxon>Basidiomycota</taxon>
        <taxon>Agaricomycotina</taxon>
        <taxon>Agaricomycetes</taxon>
        <taxon>Agaricomycetidae</taxon>
        <taxon>Agaricales</taxon>
        <taxon>Agaricineae</taxon>
        <taxon>Hydnangiaceae</taxon>
        <taxon>Laccaria</taxon>
    </lineage>
</organism>
<proteinExistence type="predicted"/>
<dbReference type="HOGENOM" id="CLU_816537_0_0_1"/>
<sequence length="340" mass="37076">MLCMQAVAWRNISERKQNFMNCQQYVGELIPKFPVEFDKDWLVAVEERPELGVVLPEWNDKRTKLREAMQNDYTRVKVVDWASQIHADRHFSSTHVLFDNYVSSVRVPNVTPEEHFTPKFRGPNLSLGNITLQIVKASQCQVNVEIEGGDNSEAFTCLHFYSHLVYSFVAPLGFQTGIDGSVGDVSVRVFDIEIEGATGDVSVGVFDIEIEGAAGDVTVGVFEVQIESAAEDVAVRVFDIEIEGAAGDVSIGVFVIKIESTAEDVAVGVFEVEIEGAVGDVSVGVFDIEIEGAAGDVTIRVFVIKVESTAEDVAVGVFEVEIEGMSAMAPSGCLTLKLKT</sequence>
<reference evidence="1 2" key="1">
    <citation type="journal article" date="2008" name="Nature">
        <title>The genome of Laccaria bicolor provides insights into mycorrhizal symbiosis.</title>
        <authorList>
            <person name="Martin F."/>
            <person name="Aerts A."/>
            <person name="Ahren D."/>
            <person name="Brun A."/>
            <person name="Danchin E.G.J."/>
            <person name="Duchaussoy F."/>
            <person name="Gibon J."/>
            <person name="Kohler A."/>
            <person name="Lindquist E."/>
            <person name="Pereda V."/>
            <person name="Salamov A."/>
            <person name="Shapiro H.J."/>
            <person name="Wuyts J."/>
            <person name="Blaudez D."/>
            <person name="Buee M."/>
            <person name="Brokstein P."/>
            <person name="Canbaeck B."/>
            <person name="Cohen D."/>
            <person name="Courty P.E."/>
            <person name="Coutinho P.M."/>
            <person name="Delaruelle C."/>
            <person name="Detter J.C."/>
            <person name="Deveau A."/>
            <person name="DiFazio S."/>
            <person name="Duplessis S."/>
            <person name="Fraissinet-Tachet L."/>
            <person name="Lucic E."/>
            <person name="Frey-Klett P."/>
            <person name="Fourrey C."/>
            <person name="Feussner I."/>
            <person name="Gay G."/>
            <person name="Grimwood J."/>
            <person name="Hoegger P.J."/>
            <person name="Jain P."/>
            <person name="Kilaru S."/>
            <person name="Labbe J."/>
            <person name="Lin Y.C."/>
            <person name="Legue V."/>
            <person name="Le Tacon F."/>
            <person name="Marmeisse R."/>
            <person name="Melayah D."/>
            <person name="Montanini B."/>
            <person name="Muratet M."/>
            <person name="Nehls U."/>
            <person name="Niculita-Hirzel H."/>
            <person name="Oudot-Le Secq M.P."/>
            <person name="Peter M."/>
            <person name="Quesneville H."/>
            <person name="Rajashekar B."/>
            <person name="Reich M."/>
            <person name="Rouhier N."/>
            <person name="Schmutz J."/>
            <person name="Yin T."/>
            <person name="Chalot M."/>
            <person name="Henrissat B."/>
            <person name="Kuees U."/>
            <person name="Lucas S."/>
            <person name="Van de Peer Y."/>
            <person name="Podila G.K."/>
            <person name="Polle A."/>
            <person name="Pukkila P.J."/>
            <person name="Richardson P.M."/>
            <person name="Rouze P."/>
            <person name="Sanders I.R."/>
            <person name="Stajich J.E."/>
            <person name="Tunlid A."/>
            <person name="Tuskan G."/>
            <person name="Grigoriev I.V."/>
        </authorList>
    </citation>
    <scope>NUCLEOTIDE SEQUENCE [LARGE SCALE GENOMIC DNA]</scope>
    <source>
        <strain evidence="2">S238N-H82 / ATCC MYA-4686</strain>
    </source>
</reference>
<dbReference type="AlphaFoldDB" id="B0DVG6"/>
<keyword evidence="2" id="KW-1185">Reference proteome</keyword>
<evidence type="ECO:0000313" key="1">
    <source>
        <dbReference type="EMBL" id="EDR01379.1"/>
    </source>
</evidence>
<dbReference type="KEGG" id="lbc:LACBIDRAFT_333283"/>
<dbReference type="RefSeq" id="XP_001887924.1">
    <property type="nucleotide sequence ID" value="XM_001887889.1"/>
</dbReference>
<gene>
    <name evidence="1" type="ORF">LACBIDRAFT_333283</name>
</gene>
<dbReference type="EMBL" id="DS547139">
    <property type="protein sequence ID" value="EDR01379.1"/>
    <property type="molecule type" value="Genomic_DNA"/>
</dbReference>
<accession>B0DVG6</accession>
<evidence type="ECO:0000313" key="2">
    <source>
        <dbReference type="Proteomes" id="UP000001194"/>
    </source>
</evidence>
<dbReference type="GeneID" id="6083572"/>
<dbReference type="Proteomes" id="UP000001194">
    <property type="component" value="Unassembled WGS sequence"/>
</dbReference>
<dbReference type="InParanoid" id="B0DVG6"/>
<name>B0DVG6_LACBS</name>
<protein>
    <submittedName>
        <fullName evidence="1">Predicted protein</fullName>
    </submittedName>
</protein>